<dbReference type="InterPro" id="IPR009053">
    <property type="entry name" value="Prefoldin"/>
</dbReference>
<dbReference type="AlphaFoldDB" id="V6LDZ9"/>
<proteinExistence type="predicted"/>
<evidence type="ECO:0000313" key="3">
    <source>
        <dbReference type="EMBL" id="KAH0569974.1"/>
    </source>
</evidence>
<sequence>MDTDISFQHEAVMQTLAIEIAKLEQQKEDLTSLTMQISAQHSLTHIGSNCFLNTTRDRSQPVLVNLGCGIYVEMTDSQIAKFAENRHLEVEVELSHAKRDLAEIQLLVGILEAE</sequence>
<dbReference type="OrthoDB" id="433124at2759"/>
<keyword evidence="4" id="KW-1185">Reference proteome</keyword>
<accession>V6LDZ9</accession>
<reference evidence="2 3" key="1">
    <citation type="journal article" date="2014" name="PLoS Genet.">
        <title>The Genome of Spironucleus salmonicida Highlights a Fish Pathogen Adapted to Fluctuating Environments.</title>
        <authorList>
            <person name="Xu F."/>
            <person name="Jerlstrom-Hultqvist J."/>
            <person name="Einarsson E."/>
            <person name="Astvaldsson A."/>
            <person name="Svard S.G."/>
            <person name="Andersson J.O."/>
        </authorList>
    </citation>
    <scope>NUCLEOTIDE SEQUENCE</scope>
    <source>
        <strain evidence="3">ATCC 50377</strain>
    </source>
</reference>
<protein>
    <submittedName>
        <fullName evidence="2">Prefoldin subunit-containing protein</fullName>
    </submittedName>
</protein>
<dbReference type="EMBL" id="AUWU02000008">
    <property type="protein sequence ID" value="KAH0569974.1"/>
    <property type="molecule type" value="Genomic_DNA"/>
</dbReference>
<dbReference type="Pfam" id="PF02996">
    <property type="entry name" value="Prefoldin"/>
    <property type="match status" value="1"/>
</dbReference>
<keyword evidence="1" id="KW-0175">Coiled coil</keyword>
<dbReference type="EMBL" id="KI546159">
    <property type="protein sequence ID" value="EST42508.1"/>
    <property type="molecule type" value="Genomic_DNA"/>
</dbReference>
<evidence type="ECO:0000256" key="1">
    <source>
        <dbReference type="SAM" id="Coils"/>
    </source>
</evidence>
<evidence type="ECO:0000313" key="2">
    <source>
        <dbReference type="EMBL" id="EST42508.1"/>
    </source>
</evidence>
<dbReference type="Proteomes" id="UP000018208">
    <property type="component" value="Unassembled WGS sequence"/>
</dbReference>
<gene>
    <name evidence="2" type="ORF">SS50377_17814</name>
    <name evidence="3" type="ORF">SS50377_27946</name>
</gene>
<dbReference type="Gene3D" id="1.10.287.370">
    <property type="match status" value="1"/>
</dbReference>
<dbReference type="InterPro" id="IPR004127">
    <property type="entry name" value="Prefoldin_subunit_alpha"/>
</dbReference>
<name>V6LDZ9_9EUKA</name>
<dbReference type="VEuPathDB" id="GiardiaDB:SS50377_27946"/>
<feature type="coiled-coil region" evidence="1">
    <location>
        <begin position="13"/>
        <end position="40"/>
    </location>
</feature>
<dbReference type="SUPFAM" id="SSF46579">
    <property type="entry name" value="Prefoldin"/>
    <property type="match status" value="1"/>
</dbReference>
<evidence type="ECO:0000313" key="4">
    <source>
        <dbReference type="Proteomes" id="UP000018208"/>
    </source>
</evidence>
<reference evidence="3" key="2">
    <citation type="submission" date="2020-12" db="EMBL/GenBank/DDBJ databases">
        <title>New Spironucleus salmonicida genome in near-complete chromosomes.</title>
        <authorList>
            <person name="Xu F."/>
            <person name="Kurt Z."/>
            <person name="Jimenez-Gonzalez A."/>
            <person name="Astvaldsson A."/>
            <person name="Andersson J.O."/>
            <person name="Svard S.G."/>
        </authorList>
    </citation>
    <scope>NUCLEOTIDE SEQUENCE</scope>
    <source>
        <strain evidence="3">ATCC 50377</strain>
    </source>
</reference>
<organism evidence="2">
    <name type="scientific">Spironucleus salmonicida</name>
    <dbReference type="NCBI Taxonomy" id="348837"/>
    <lineage>
        <taxon>Eukaryota</taxon>
        <taxon>Metamonada</taxon>
        <taxon>Diplomonadida</taxon>
        <taxon>Hexamitidae</taxon>
        <taxon>Hexamitinae</taxon>
        <taxon>Spironucleus</taxon>
    </lineage>
</organism>